<evidence type="ECO:0000256" key="2">
    <source>
        <dbReference type="ARBA" id="ARBA00022692"/>
    </source>
</evidence>
<feature type="transmembrane region" description="Helical" evidence="5">
    <location>
        <begin position="158"/>
        <end position="178"/>
    </location>
</feature>
<keyword evidence="3 5" id="KW-1133">Transmembrane helix</keyword>
<evidence type="ECO:0000313" key="7">
    <source>
        <dbReference type="EMBL" id="ETW90844.1"/>
    </source>
</evidence>
<dbReference type="PANTHER" id="PTHR43229:SF3">
    <property type="entry name" value="ABC-TYPE MULTIDRUG TRANSPORT SYSTEM, PERMEASE COMPONENT"/>
    <property type="match status" value="1"/>
</dbReference>
<dbReference type="InterPro" id="IPR051784">
    <property type="entry name" value="Nod_factor_ABC_transporter"/>
</dbReference>
<evidence type="ECO:0000256" key="1">
    <source>
        <dbReference type="ARBA" id="ARBA00004141"/>
    </source>
</evidence>
<dbReference type="PATRIC" id="fig|1433289.7.peg.612"/>
<feature type="transmembrane region" description="Helical" evidence="5">
    <location>
        <begin position="93"/>
        <end position="118"/>
    </location>
</feature>
<feature type="transmembrane region" description="Helical" evidence="5">
    <location>
        <begin position="213"/>
        <end position="236"/>
    </location>
</feature>
<dbReference type="EMBL" id="AZJT01000022">
    <property type="protein sequence ID" value="ETW90844.1"/>
    <property type="molecule type" value="Genomic_DNA"/>
</dbReference>
<dbReference type="HOGENOM" id="CLU_076523_0_0_9"/>
<feature type="transmembrane region" description="Helical" evidence="5">
    <location>
        <begin position="18"/>
        <end position="37"/>
    </location>
</feature>
<evidence type="ECO:0000256" key="4">
    <source>
        <dbReference type="ARBA" id="ARBA00023136"/>
    </source>
</evidence>
<organism evidence="7 8">
    <name type="scientific">Streptococcus thermophilus M17PTZA496</name>
    <dbReference type="NCBI Taxonomy" id="1433289"/>
    <lineage>
        <taxon>Bacteria</taxon>
        <taxon>Bacillati</taxon>
        <taxon>Bacillota</taxon>
        <taxon>Bacilli</taxon>
        <taxon>Lactobacillales</taxon>
        <taxon>Streptococcaceae</taxon>
        <taxon>Streptococcus</taxon>
    </lineage>
</organism>
<gene>
    <name evidence="7" type="ORF">X841_03050</name>
</gene>
<evidence type="ECO:0000313" key="8">
    <source>
        <dbReference type="Proteomes" id="UP000024559"/>
    </source>
</evidence>
<dbReference type="Pfam" id="PF01061">
    <property type="entry name" value="ABC2_membrane"/>
    <property type="match status" value="1"/>
</dbReference>
<evidence type="ECO:0000256" key="3">
    <source>
        <dbReference type="ARBA" id="ARBA00022989"/>
    </source>
</evidence>
<feature type="transmembrane region" description="Helical" evidence="5">
    <location>
        <begin position="49"/>
        <end position="73"/>
    </location>
</feature>
<dbReference type="PANTHER" id="PTHR43229">
    <property type="entry name" value="NODULATION PROTEIN J"/>
    <property type="match status" value="1"/>
</dbReference>
<dbReference type="GO" id="GO:0140359">
    <property type="term" value="F:ABC-type transporter activity"/>
    <property type="evidence" value="ECO:0007669"/>
    <property type="project" value="InterPro"/>
</dbReference>
<dbReference type="GeneID" id="66898447"/>
<dbReference type="GO" id="GO:0016020">
    <property type="term" value="C:membrane"/>
    <property type="evidence" value="ECO:0007669"/>
    <property type="project" value="UniProtKB-SubCell"/>
</dbReference>
<comment type="subcellular location">
    <subcellularLocation>
        <location evidence="1">Membrane</location>
        <topology evidence="1">Multi-pass membrane protein</topology>
    </subcellularLocation>
</comment>
<comment type="caution">
    <text evidence="7">The sequence shown here is derived from an EMBL/GenBank/DDBJ whole genome shotgun (WGS) entry which is preliminary data.</text>
</comment>
<protein>
    <submittedName>
        <fullName evidence="7">ABC transporter permease</fullName>
    </submittedName>
</protein>
<keyword evidence="4 5" id="KW-0472">Membrane</keyword>
<dbReference type="InterPro" id="IPR013525">
    <property type="entry name" value="ABC2_TM"/>
</dbReference>
<keyword evidence="2 5" id="KW-0812">Transmembrane</keyword>
<proteinExistence type="predicted"/>
<reference evidence="8" key="1">
    <citation type="submission" date="2013-12" db="EMBL/GenBank/DDBJ databases">
        <title>Genome sequences of Streptococcus thermophilus strains MTH17CL396 and M17PTZA496 isolated from Fontina cheese in Valle d'Aosta region (Italy).</title>
        <authorList>
            <person name="Treu L."/>
            <person name="Giacomini A."/>
            <person name="Corich V."/>
            <person name="Vendramin V."/>
            <person name="Bovo B."/>
        </authorList>
    </citation>
    <scope>NUCLEOTIDE SEQUENCE [LARGE SCALE GENOMIC DNA]</scope>
    <source>
        <strain evidence="8">M17PTZA496</strain>
    </source>
</reference>
<dbReference type="AlphaFoldDB" id="A0A0E2QIU5"/>
<evidence type="ECO:0000259" key="6">
    <source>
        <dbReference type="Pfam" id="PF01061"/>
    </source>
</evidence>
<accession>A0A0E2QIU5</accession>
<evidence type="ECO:0000256" key="5">
    <source>
        <dbReference type="SAM" id="Phobius"/>
    </source>
</evidence>
<sequence>MTQFFYLLRWNYLRQKNLFILFTLAQVLLSVSLLFGYPLVIGKMDTTTAYYLASGSVLMGVISIGCTISSPVIANAKSEGHVDYIRALPIPRILISLADLCIWLIAILPGVFFTFLLGCLRFSVQLNLSILSVFVMLLICLTMISLGFSIAYIFSQNIVTLMSQLILMIGLMFSPIMYPAGRLPDWLDQLYFLLPFVPSANLLRASFYRHGTVSLVDIGVLIFWIFLTQLLILGTLQKEL</sequence>
<dbReference type="Proteomes" id="UP000024559">
    <property type="component" value="Chromosome"/>
</dbReference>
<feature type="transmembrane region" description="Helical" evidence="5">
    <location>
        <begin position="130"/>
        <end position="152"/>
    </location>
</feature>
<feature type="domain" description="ABC-2 type transporter transmembrane" evidence="6">
    <location>
        <begin position="2"/>
        <end position="208"/>
    </location>
</feature>
<dbReference type="RefSeq" id="WP_002952657.1">
    <property type="nucleotide sequence ID" value="NZ_CM002372.1"/>
</dbReference>
<name>A0A0E2QIU5_STRTR</name>